<name>A0A6J4UVN4_9BACT</name>
<proteinExistence type="predicted"/>
<feature type="non-terminal residue" evidence="2">
    <location>
        <position position="1"/>
    </location>
</feature>
<reference evidence="2" key="1">
    <citation type="submission" date="2020-02" db="EMBL/GenBank/DDBJ databases">
        <authorList>
            <person name="Meier V. D."/>
        </authorList>
    </citation>
    <scope>NUCLEOTIDE SEQUENCE</scope>
    <source>
        <strain evidence="2">AVDCRST_MAG19</strain>
    </source>
</reference>
<evidence type="ECO:0000313" key="2">
    <source>
        <dbReference type="EMBL" id="CAA9559257.1"/>
    </source>
</evidence>
<protein>
    <submittedName>
        <fullName evidence="2">Uncharacterized protein</fullName>
    </submittedName>
</protein>
<feature type="region of interest" description="Disordered" evidence="1">
    <location>
        <begin position="1"/>
        <end position="361"/>
    </location>
</feature>
<feature type="compositionally biased region" description="Basic residues" evidence="1">
    <location>
        <begin position="72"/>
        <end position="115"/>
    </location>
</feature>
<dbReference type="AlphaFoldDB" id="A0A6J4UVN4"/>
<feature type="compositionally biased region" description="Basic residues" evidence="1">
    <location>
        <begin position="334"/>
        <end position="344"/>
    </location>
</feature>
<feature type="compositionally biased region" description="Basic residues" evidence="1">
    <location>
        <begin position="163"/>
        <end position="191"/>
    </location>
</feature>
<feature type="compositionally biased region" description="Basic and acidic residues" evidence="1">
    <location>
        <begin position="20"/>
        <end position="47"/>
    </location>
</feature>
<gene>
    <name evidence="2" type="ORF">AVDCRST_MAG19-1667</name>
</gene>
<evidence type="ECO:0000256" key="1">
    <source>
        <dbReference type="SAM" id="MobiDB-lite"/>
    </source>
</evidence>
<feature type="compositionally biased region" description="Basic residues" evidence="1">
    <location>
        <begin position="308"/>
        <end position="321"/>
    </location>
</feature>
<feature type="non-terminal residue" evidence="2">
    <location>
        <position position="361"/>
    </location>
</feature>
<feature type="compositionally biased region" description="Basic and acidic residues" evidence="1">
    <location>
        <begin position="196"/>
        <end position="205"/>
    </location>
</feature>
<dbReference type="EMBL" id="CADCWL010000069">
    <property type="protein sequence ID" value="CAA9559257.1"/>
    <property type="molecule type" value="Genomic_DNA"/>
</dbReference>
<organism evidence="2">
    <name type="scientific">uncultured Thermomicrobiales bacterium</name>
    <dbReference type="NCBI Taxonomy" id="1645740"/>
    <lineage>
        <taxon>Bacteria</taxon>
        <taxon>Pseudomonadati</taxon>
        <taxon>Thermomicrobiota</taxon>
        <taxon>Thermomicrobia</taxon>
        <taxon>Thermomicrobiales</taxon>
        <taxon>environmental samples</taxon>
    </lineage>
</organism>
<accession>A0A6J4UVN4</accession>
<feature type="compositionally biased region" description="Basic residues" evidence="1">
    <location>
        <begin position="254"/>
        <end position="295"/>
    </location>
</feature>
<feature type="compositionally biased region" description="Basic and acidic residues" evidence="1">
    <location>
        <begin position="1"/>
        <end position="11"/>
    </location>
</feature>
<sequence>DRDQPIADGARRRGHLGPRGHGEAGERRYRLCGADRARPNRTRDGSRGGRTGQPLGRHRDQRAADAGPLWSGRRRAATGRQRHRLRGRRGRAYRHQLARRRRRRGVQRRVRRRRGAAGDAGRVRRDQRPGGRSGPWRDAGGCAVRRLGRPGPRSAGTGDRFAPRRLHEHGHAGHRQRRGACLPRRARRGHLLHQPDPARRRDQPRQLRRAALQPGRGGGRRQHAGHQPDPGAGADPGALFRHPERHRREDRRPTDRRRRGLLPVPWHHHAAGHRRAGRALRPRRRRGRPRHRRGGRLPGGGGRDRAGRRGRRPRRHSHRPRQPAGRVPLCLRPGRYRRGGHPARRRADGAGRHARGAAAEL</sequence>